<name>A0A165ZCD0_9AGAM</name>
<sequence>PRYAALNDLNYGEWNVMVEADLEQKDLWEYVSGEKTKPDGEESSQEGLKKVHRARGFASRLSMRRSFLGATMGPDQTMASWISTVKSMAHALADIDAKPTEEDTIIVLTNGLPSDYNTFIATLDSVAAKELTIDYVITRLANERVR</sequence>
<dbReference type="Pfam" id="PF14223">
    <property type="entry name" value="Retrotran_gag_2"/>
    <property type="match status" value="1"/>
</dbReference>
<dbReference type="PANTHER" id="PTHR47481">
    <property type="match status" value="1"/>
</dbReference>
<keyword evidence="2" id="KW-1185">Reference proteome</keyword>
<accession>A0A165ZCD0</accession>
<dbReference type="AlphaFoldDB" id="A0A165ZCD0"/>
<dbReference type="Proteomes" id="UP000076532">
    <property type="component" value="Unassembled WGS sequence"/>
</dbReference>
<gene>
    <name evidence="1" type="ORF">FIBSPDRAFT_703345</name>
</gene>
<dbReference type="PANTHER" id="PTHR47481:SF14">
    <property type="entry name" value="RETROTRANSPOSON COPIA-LIKE N-TERMINAL DOMAIN-CONTAINING PROTEIN"/>
    <property type="match status" value="1"/>
</dbReference>
<dbReference type="EMBL" id="KV417680">
    <property type="protein sequence ID" value="KZP10436.1"/>
    <property type="molecule type" value="Genomic_DNA"/>
</dbReference>
<proteinExistence type="predicted"/>
<dbReference type="STRING" id="436010.A0A165ZCD0"/>
<reference evidence="1 2" key="1">
    <citation type="journal article" date="2016" name="Mol. Biol. Evol.">
        <title>Comparative Genomics of Early-Diverging Mushroom-Forming Fungi Provides Insights into the Origins of Lignocellulose Decay Capabilities.</title>
        <authorList>
            <person name="Nagy L.G."/>
            <person name="Riley R."/>
            <person name="Tritt A."/>
            <person name="Adam C."/>
            <person name="Daum C."/>
            <person name="Floudas D."/>
            <person name="Sun H."/>
            <person name="Yadav J.S."/>
            <person name="Pangilinan J."/>
            <person name="Larsson K.H."/>
            <person name="Matsuura K."/>
            <person name="Barry K."/>
            <person name="Labutti K."/>
            <person name="Kuo R."/>
            <person name="Ohm R.A."/>
            <person name="Bhattacharya S.S."/>
            <person name="Shirouzu T."/>
            <person name="Yoshinaga Y."/>
            <person name="Martin F.M."/>
            <person name="Grigoriev I.V."/>
            <person name="Hibbett D.S."/>
        </authorList>
    </citation>
    <scope>NUCLEOTIDE SEQUENCE [LARGE SCALE GENOMIC DNA]</scope>
    <source>
        <strain evidence="1 2">CBS 109695</strain>
    </source>
</reference>
<feature type="non-terminal residue" evidence="1">
    <location>
        <position position="1"/>
    </location>
</feature>
<evidence type="ECO:0000313" key="1">
    <source>
        <dbReference type="EMBL" id="KZP10436.1"/>
    </source>
</evidence>
<protein>
    <recommendedName>
        <fullName evidence="3">DUF4219 domain-containing protein</fullName>
    </recommendedName>
</protein>
<organism evidence="1 2">
    <name type="scientific">Athelia psychrophila</name>
    <dbReference type="NCBI Taxonomy" id="1759441"/>
    <lineage>
        <taxon>Eukaryota</taxon>
        <taxon>Fungi</taxon>
        <taxon>Dikarya</taxon>
        <taxon>Basidiomycota</taxon>
        <taxon>Agaricomycotina</taxon>
        <taxon>Agaricomycetes</taxon>
        <taxon>Agaricomycetidae</taxon>
        <taxon>Atheliales</taxon>
        <taxon>Atheliaceae</taxon>
        <taxon>Athelia</taxon>
    </lineage>
</organism>
<evidence type="ECO:0000313" key="2">
    <source>
        <dbReference type="Proteomes" id="UP000076532"/>
    </source>
</evidence>
<evidence type="ECO:0008006" key="3">
    <source>
        <dbReference type="Google" id="ProtNLM"/>
    </source>
</evidence>
<dbReference type="OrthoDB" id="3265539at2759"/>
<feature type="non-terminal residue" evidence="1">
    <location>
        <position position="146"/>
    </location>
</feature>